<sequence>MHIKHPIPGVLKTMLMAVWLVLAWLCCTAAWAAPSASVVASPSSAVAPANVTLSVAVTADPDPVTVTRVQYVNGNSSLGVVTTAPFSLNLPNLGPGYYVIKAYVTLADGQNTMLTSTPVALTITGGTAASAAVYYIHTDQLNTPRVIADQSQAVVWKWESDGFGSMPPNEQPGTAPAFEFNPRFAGQYFDRESNLHYNYYRDYDPQTGRYVQSDPIGLRGGINTYGYVANNPVGYTDPFGLMCVSGNGFTTCFGAGGPTFRVPTPPGFPQSMGPGDDFYHAYDVQRDLNGADSSCVIEGMMQAPTPGSPSPALPQGTRNNAVVGGVDNWVTSYRTNDLVTGALVEVNIAGVGDGSLFGPGYVARYVRDGVAHTAGEGTNWKQSPAVTSHAVQSAANEALWGRQMSKIIESAKNVDASNSMKNVRSWPIITAFIVAPMGAAVMMAILTPVADKFDFLSMIGLIPIFYFFAAAPSFAIGIPLYLVLNYYRRLNLLTILLGGTAIAFLSAYVIRFPDMAALRDVLVSTAIGVISSLLFWFVWRYHYMK</sequence>
<feature type="transmembrane region" description="Helical" evidence="2">
    <location>
        <begin position="521"/>
        <end position="539"/>
    </location>
</feature>
<dbReference type="Gene3D" id="2.180.10.10">
    <property type="entry name" value="RHS repeat-associated core"/>
    <property type="match status" value="1"/>
</dbReference>
<dbReference type="AlphaFoldDB" id="A0A7X2LX32"/>
<accession>A0A7X2LX32</accession>
<gene>
    <name evidence="5" type="ORF">GJ700_29030</name>
</gene>
<feature type="signal peptide" evidence="3">
    <location>
        <begin position="1"/>
        <end position="32"/>
    </location>
</feature>
<keyword evidence="1" id="KW-0677">Repeat</keyword>
<feature type="transmembrane region" description="Helical" evidence="2">
    <location>
        <begin position="426"/>
        <end position="446"/>
    </location>
</feature>
<evidence type="ECO:0000256" key="2">
    <source>
        <dbReference type="SAM" id="Phobius"/>
    </source>
</evidence>
<evidence type="ECO:0000256" key="1">
    <source>
        <dbReference type="ARBA" id="ARBA00022737"/>
    </source>
</evidence>
<evidence type="ECO:0000313" key="6">
    <source>
        <dbReference type="Proteomes" id="UP000446768"/>
    </source>
</evidence>
<dbReference type="NCBIfam" id="TIGR03696">
    <property type="entry name" value="Rhs_assc_core"/>
    <property type="match status" value="1"/>
</dbReference>
<keyword evidence="2" id="KW-0812">Transmembrane</keyword>
<evidence type="ECO:0000259" key="4">
    <source>
        <dbReference type="Pfam" id="PF25023"/>
    </source>
</evidence>
<dbReference type="RefSeq" id="WP_154380615.1">
    <property type="nucleotide sequence ID" value="NZ_WKJJ01000023.1"/>
</dbReference>
<dbReference type="EMBL" id="WKJJ01000023">
    <property type="protein sequence ID" value="MRV75767.1"/>
    <property type="molecule type" value="Genomic_DNA"/>
</dbReference>
<keyword evidence="3" id="KW-0732">Signal</keyword>
<keyword evidence="2" id="KW-1133">Transmembrane helix</keyword>
<protein>
    <recommendedName>
        <fullName evidence="4">Teneurin-like YD-shell domain-containing protein</fullName>
    </recommendedName>
</protein>
<dbReference type="Pfam" id="PF25023">
    <property type="entry name" value="TEN_YD-shell"/>
    <property type="match status" value="1"/>
</dbReference>
<keyword evidence="6" id="KW-1185">Reference proteome</keyword>
<feature type="domain" description="Teneurin-like YD-shell" evidence="4">
    <location>
        <begin position="132"/>
        <end position="214"/>
    </location>
</feature>
<dbReference type="InterPro" id="IPR022385">
    <property type="entry name" value="Rhs_assc_core"/>
</dbReference>
<feature type="transmembrane region" description="Helical" evidence="2">
    <location>
        <begin position="458"/>
        <end position="484"/>
    </location>
</feature>
<dbReference type="InterPro" id="IPR050708">
    <property type="entry name" value="T6SS_VgrG/RHS"/>
</dbReference>
<dbReference type="Proteomes" id="UP000446768">
    <property type="component" value="Unassembled WGS sequence"/>
</dbReference>
<keyword evidence="2" id="KW-0472">Membrane</keyword>
<reference evidence="5 6" key="1">
    <citation type="submission" date="2019-11" db="EMBL/GenBank/DDBJ databases">
        <title>Novel species isolated from a subtropical stream in China.</title>
        <authorList>
            <person name="Lu H."/>
        </authorList>
    </citation>
    <scope>NUCLEOTIDE SEQUENCE [LARGE SCALE GENOMIC DNA]</scope>
    <source>
        <strain evidence="5 6">FT92W</strain>
    </source>
</reference>
<evidence type="ECO:0000313" key="5">
    <source>
        <dbReference type="EMBL" id="MRV75767.1"/>
    </source>
</evidence>
<dbReference type="InterPro" id="IPR056823">
    <property type="entry name" value="TEN-like_YD-shell"/>
</dbReference>
<proteinExistence type="predicted"/>
<name>A0A7X2LX32_9BURK</name>
<feature type="transmembrane region" description="Helical" evidence="2">
    <location>
        <begin position="490"/>
        <end position="509"/>
    </location>
</feature>
<dbReference type="PANTHER" id="PTHR32305:SF15">
    <property type="entry name" value="PROTEIN RHSA-RELATED"/>
    <property type="match status" value="1"/>
</dbReference>
<dbReference type="PRINTS" id="PR00394">
    <property type="entry name" value="RHSPROTEIN"/>
</dbReference>
<comment type="caution">
    <text evidence="5">The sequence shown here is derived from an EMBL/GenBank/DDBJ whole genome shotgun (WGS) entry which is preliminary data.</text>
</comment>
<feature type="chain" id="PRO_5031072160" description="Teneurin-like YD-shell domain-containing protein" evidence="3">
    <location>
        <begin position="33"/>
        <end position="545"/>
    </location>
</feature>
<evidence type="ECO:0000256" key="3">
    <source>
        <dbReference type="SAM" id="SignalP"/>
    </source>
</evidence>
<dbReference type="PANTHER" id="PTHR32305">
    <property type="match status" value="1"/>
</dbReference>
<organism evidence="5 6">
    <name type="scientific">Pseudoduganella rivuli</name>
    <dbReference type="NCBI Taxonomy" id="2666085"/>
    <lineage>
        <taxon>Bacteria</taxon>
        <taxon>Pseudomonadati</taxon>
        <taxon>Pseudomonadota</taxon>
        <taxon>Betaproteobacteria</taxon>
        <taxon>Burkholderiales</taxon>
        <taxon>Oxalobacteraceae</taxon>
        <taxon>Telluria group</taxon>
        <taxon>Pseudoduganella</taxon>
    </lineage>
</organism>